<dbReference type="Proteomes" id="UP001393056">
    <property type="component" value="Unassembled WGS sequence"/>
</dbReference>
<feature type="domain" description="Glycosyltransferase 2-like" evidence="1">
    <location>
        <begin position="7"/>
        <end position="146"/>
    </location>
</feature>
<dbReference type="InterPro" id="IPR029044">
    <property type="entry name" value="Nucleotide-diphossugar_trans"/>
</dbReference>
<dbReference type="RefSeq" id="WP_341682905.1">
    <property type="nucleotide sequence ID" value="NZ_JBBYHT010000003.1"/>
</dbReference>
<evidence type="ECO:0000313" key="3">
    <source>
        <dbReference type="Proteomes" id="UP001393056"/>
    </source>
</evidence>
<accession>A0ABU9I690</accession>
<dbReference type="PANTHER" id="PTHR22916">
    <property type="entry name" value="GLYCOSYLTRANSFERASE"/>
    <property type="match status" value="1"/>
</dbReference>
<dbReference type="EC" id="2.4.-.-" evidence="2"/>
<gene>
    <name evidence="2" type="ORF">AAEO58_07770</name>
</gene>
<comment type="caution">
    <text evidence="2">The sequence shown here is derived from an EMBL/GenBank/DDBJ whole genome shotgun (WGS) entry which is preliminary data.</text>
</comment>
<evidence type="ECO:0000313" key="2">
    <source>
        <dbReference type="EMBL" id="MEL1247939.1"/>
    </source>
</evidence>
<dbReference type="SUPFAM" id="SSF53448">
    <property type="entry name" value="Nucleotide-diphospho-sugar transferases"/>
    <property type="match status" value="1"/>
</dbReference>
<protein>
    <submittedName>
        <fullName evidence="2">Glycosyltransferase</fullName>
        <ecNumber evidence="2">2.4.-.-</ecNumber>
    </submittedName>
</protein>
<sequence length="302" mass="35345">MNKPLVSICIPTYNGQKFIAEAMDAAIKQTYRPLEIVVSDDASKDATLEIIKSFQNKTDIPIHIFTHKPSGIGANWNHSIKKSNGEYIKFLFQDDTMESNCIEKMVKYAVKSNNIGLVYSKRNFIYNENDKKNIEWIKLFGNLHLRWHKNNIVDGKINKGVDLLKDDSLLSFPENKIGEPTAVLLKKEVFEKVGYFSENLRQTLDIEFWYRLMKHYDIIFIDTKLVSFRLHEMQTTSVNKNEKLNEEDLFLKSMYDNLFWKLSLSTKIKLFFKFHLIGRFPKKVFNLAKRIKRKLLLTSGNS</sequence>
<proteinExistence type="predicted"/>
<dbReference type="GO" id="GO:0016757">
    <property type="term" value="F:glycosyltransferase activity"/>
    <property type="evidence" value="ECO:0007669"/>
    <property type="project" value="UniProtKB-KW"/>
</dbReference>
<reference evidence="2 3" key="1">
    <citation type="submission" date="2024-04" db="EMBL/GenBank/DDBJ databases">
        <title>Flavobacterium sp. DGU41 16S ribosomal RNA gene Genome sequencing and assembly.</title>
        <authorList>
            <person name="Park S."/>
        </authorList>
    </citation>
    <scope>NUCLEOTIDE SEQUENCE [LARGE SCALE GENOMIC DNA]</scope>
    <source>
        <strain evidence="2 3">DGU41</strain>
    </source>
</reference>
<dbReference type="InterPro" id="IPR001173">
    <property type="entry name" value="Glyco_trans_2-like"/>
</dbReference>
<dbReference type="Pfam" id="PF00535">
    <property type="entry name" value="Glycos_transf_2"/>
    <property type="match status" value="1"/>
</dbReference>
<keyword evidence="2" id="KW-0328">Glycosyltransferase</keyword>
<keyword evidence="3" id="KW-1185">Reference proteome</keyword>
<evidence type="ECO:0000259" key="1">
    <source>
        <dbReference type="Pfam" id="PF00535"/>
    </source>
</evidence>
<organism evidence="2 3">
    <name type="scientific">Flavobacterium helocola</name>
    <dbReference type="NCBI Taxonomy" id="3139139"/>
    <lineage>
        <taxon>Bacteria</taxon>
        <taxon>Pseudomonadati</taxon>
        <taxon>Bacteroidota</taxon>
        <taxon>Flavobacteriia</taxon>
        <taxon>Flavobacteriales</taxon>
        <taxon>Flavobacteriaceae</taxon>
        <taxon>Flavobacterium</taxon>
    </lineage>
</organism>
<name>A0ABU9I690_9FLAO</name>
<dbReference type="EMBL" id="JBBYHT010000003">
    <property type="protein sequence ID" value="MEL1247939.1"/>
    <property type="molecule type" value="Genomic_DNA"/>
</dbReference>
<keyword evidence="2" id="KW-0808">Transferase</keyword>
<dbReference type="Gene3D" id="3.90.550.10">
    <property type="entry name" value="Spore Coat Polysaccharide Biosynthesis Protein SpsA, Chain A"/>
    <property type="match status" value="1"/>
</dbReference>
<dbReference type="PANTHER" id="PTHR22916:SF3">
    <property type="entry name" value="UDP-GLCNAC:BETAGAL BETA-1,3-N-ACETYLGLUCOSAMINYLTRANSFERASE-LIKE PROTEIN 1"/>
    <property type="match status" value="1"/>
</dbReference>